<sequence length="910" mass="99281">MGLATVWPAANDVEEGVVMVTGPGRSPQLQELFDKAHMLPFGPACSAAWAQAVTAAQDEADDPSTVEALLQLVLAYTMGGRTDRSLAPFVQLDALYRSKPEVFNDEQLSSFGWDFKYALSAVRGLPSVSCEQWEMLLESMREFYVAQGVSLRPYYYRRASYAWDMGDEEGYKEFHARWKAAARGELSDCAGCEPAFDMMYALRMDDVDAAVVAGELSLANADNACDRNPEETLSLMMEPWFMQGHDGRAWAAHCRSYRRFQQSSADFDQLALHYRYLGLSGLLRPERLERGVGILLRHLPWWSEVDSADSLMDAAADAAVLLACIPEAEQDQVLNVTLPGSSLPWCVRPDVPQPTVRVAGQWFKDLALDLADLFDARPGHPNPGVHRRRVLEALTLPTPDELPEIRDVASSDGVIDVSGVFDPQARGLGMSGALIVDDSPESVEDDAAVDDEPAKVPLRFRGPWDDLSLAELKVRDAAINAVHKCDEYTVFGVLAEQREAAELIEARQVDVDVAASALPPEFAQVDPAFELLARSDKHLEAGELVEAATLADQATRMDSIDPIGVRLSACGTLAIAASSAGYPEEAVEAHREAINVAAALGAPLIQAQIAARLADDLLGLRRFWEAAEVANNGLDALERLFGASYPAVAMPVAAALNVCVAAASASVDQHGTAARSLEKAAVLAFEHVALADASDEVRQEARAAAARHFDDAASGYNQAMMYEDAVRCRHRCVQMSVERLREVLKQHGTAGGPDASEQSRSPEVRDAVRTLASVRSRYGNDLAEAVRAGHAEHASTLDEVMEQQRVHLLTYVDVFERSPQWLEADWLRDRAVQFFVMNQHISAADAQRAAITAFTELGDRAEVIDSWMGLSHMYRARGELRQAHTAAEEAAALGSQEASRLAAQIGQEME</sequence>
<dbReference type="PATRIC" id="fig|1348662.3.peg.358"/>
<reference evidence="1 2" key="1">
    <citation type="journal article" date="2013" name="Genome Announc.">
        <title>Whole-Genome Sequence of the Clinical Strain Corynebacterium argentoratense DSM 44202, Isolated from a Human Throat Specimen.</title>
        <authorList>
            <person name="Bomholt C."/>
            <person name="Glaub A."/>
            <person name="Gravermann K."/>
            <person name="Albersmeier A."/>
            <person name="Brinkrolf K."/>
            <person name="Ruckert C."/>
            <person name="Tauch A."/>
        </authorList>
    </citation>
    <scope>NUCLEOTIDE SEQUENCE [LARGE SCALE GENOMIC DNA]</scope>
    <source>
        <strain evidence="1">DSM 44202</strain>
    </source>
</reference>
<dbReference type="AlphaFoldDB" id="U3GT77"/>
<dbReference type="Proteomes" id="UP000016943">
    <property type="component" value="Chromosome"/>
</dbReference>
<proteinExistence type="predicted"/>
<evidence type="ECO:0000313" key="1">
    <source>
        <dbReference type="EMBL" id="AGU14534.1"/>
    </source>
</evidence>
<accession>U3GT77</accession>
<protein>
    <recommendedName>
        <fullName evidence="3">Tetratricopeptide repeat protein</fullName>
    </recommendedName>
</protein>
<dbReference type="eggNOG" id="COG0457">
    <property type="taxonomic scope" value="Bacteria"/>
</dbReference>
<dbReference type="KEGG" id="caz:CARG_01820"/>
<dbReference type="HOGENOM" id="CLU_014235_0_0_11"/>
<dbReference type="EMBL" id="CP006365">
    <property type="protein sequence ID" value="AGU14534.1"/>
    <property type="molecule type" value="Genomic_DNA"/>
</dbReference>
<organism evidence="1 2">
    <name type="scientific">Corynebacterium argentoratense DSM 44202</name>
    <dbReference type="NCBI Taxonomy" id="1348662"/>
    <lineage>
        <taxon>Bacteria</taxon>
        <taxon>Bacillati</taxon>
        <taxon>Actinomycetota</taxon>
        <taxon>Actinomycetes</taxon>
        <taxon>Mycobacteriales</taxon>
        <taxon>Corynebacteriaceae</taxon>
        <taxon>Corynebacterium</taxon>
    </lineage>
</organism>
<evidence type="ECO:0000313" key="2">
    <source>
        <dbReference type="Proteomes" id="UP000016943"/>
    </source>
</evidence>
<dbReference type="OrthoDB" id="4388915at2"/>
<name>U3GT77_9CORY</name>
<dbReference type="STRING" id="1348662.CARG_01820"/>
<keyword evidence="2" id="KW-1185">Reference proteome</keyword>
<gene>
    <name evidence="1" type="ORF">CARG_01820</name>
</gene>
<evidence type="ECO:0008006" key="3">
    <source>
        <dbReference type="Google" id="ProtNLM"/>
    </source>
</evidence>